<dbReference type="Pfam" id="PF01852">
    <property type="entry name" value="START"/>
    <property type="match status" value="1"/>
</dbReference>
<dbReference type="PANTHER" id="PTHR19308">
    <property type="entry name" value="PHOSPHATIDYLCHOLINE TRANSFER PROTEIN"/>
    <property type="match status" value="1"/>
</dbReference>
<proteinExistence type="predicted"/>
<dbReference type="GO" id="GO:0005737">
    <property type="term" value="C:cytoplasm"/>
    <property type="evidence" value="ECO:0007669"/>
    <property type="project" value="UniProtKB-ARBA"/>
</dbReference>
<reference evidence="2 3" key="2">
    <citation type="submission" date="2016-08" db="EMBL/GenBank/DDBJ databases">
        <title>Pervasive Adenine N6-methylation of Active Genes in Fungi.</title>
        <authorList>
            <consortium name="DOE Joint Genome Institute"/>
            <person name="Mondo S.J."/>
            <person name="Dannebaum R.O."/>
            <person name="Kuo R.C."/>
            <person name="Labutti K."/>
            <person name="Haridas S."/>
            <person name="Kuo A."/>
            <person name="Salamov A."/>
            <person name="Ahrendt S.R."/>
            <person name="Lipzen A."/>
            <person name="Sullivan W."/>
            <person name="Andreopoulos W.B."/>
            <person name="Clum A."/>
            <person name="Lindquist E."/>
            <person name="Daum C."/>
            <person name="Ramamoorthy G.K."/>
            <person name="Gryganskyi A."/>
            <person name="Culley D."/>
            <person name="Magnuson J.K."/>
            <person name="James T.Y."/>
            <person name="O'Malley M.A."/>
            <person name="Stajich J.E."/>
            <person name="Spatafora J.W."/>
            <person name="Visel A."/>
            <person name="Grigoriev I.V."/>
        </authorList>
    </citation>
    <scope>NUCLEOTIDE SEQUENCE [LARGE SCALE GENOMIC DNA]</scope>
    <source>
        <strain evidence="3">finn</strain>
    </source>
</reference>
<keyword evidence="3" id="KW-1185">Reference proteome</keyword>
<dbReference type="STRING" id="1754191.A0A1Y1VDD1"/>
<dbReference type="InterPro" id="IPR051213">
    <property type="entry name" value="START_lipid_transfer"/>
</dbReference>
<evidence type="ECO:0000313" key="2">
    <source>
        <dbReference type="EMBL" id="ORX53331.1"/>
    </source>
</evidence>
<comment type="caution">
    <text evidence="2">The sequence shown here is derived from an EMBL/GenBank/DDBJ whole genome shotgun (WGS) entry which is preliminary data.</text>
</comment>
<sequence>MRIFCCFPFKKRRTKDKKNSLLKQGFIDTTKKPIKSSIKNSDIFTSEGEIIQLKGVCNSNNNIENVVSKEGGNTSIDTSVIAVTALSYAPSTAEDHSYYVIDYTNVSSLERDHLQDKYDSLQLYSPTPSIVPSLHSNRKSLTEFKSAISLESTESFFTTVSNKDDTENFNSCSHPLSKKTSAIVNTNYTNNNNSICVFNDDRSINNNKDINNNKYLSATNANINFKSKKSLSFHSLKSQTKYNKDNTITDTNETINNIIKKTCNDSEEWVHSTDITVNNLMVLSKTNNTKETNTTFISSIPKDINNNSVKDKNLSISSNPSSLLSNQISNDTKPFSSKVLAESKSKSKSSIYVKKDLDQIAERALHPDLTHYTLDSVIKNRIKVYTRVRPLTGINEYIILGHLNNVTLKEAYDVYMDLEYRKEWDDLKQQINIFERKDKTFSSQSNINNDLKDFEIHWEIKFPWPFCNREYIFERNTYEHKFNDMLFLIADNSSLNNTNSNEELNNKNINSRTIRITEYEQMTVFYSDCEDGKCNVYMEYYDDPKGNIPLVLKNWVVSRAAPNFIMNIEKACKEYKAFEKRLKSNKHIKELNEILGKSLQQAFDDFEL</sequence>
<dbReference type="Gene3D" id="3.30.530.20">
    <property type="match status" value="1"/>
</dbReference>
<name>A0A1Y1VDD1_9FUNG</name>
<dbReference type="Proteomes" id="UP000193719">
    <property type="component" value="Unassembled WGS sequence"/>
</dbReference>
<reference evidence="2 3" key="1">
    <citation type="submission" date="2016-08" db="EMBL/GenBank/DDBJ databases">
        <title>Genomes of anaerobic fungi encode conserved fungal cellulosomes for biomass hydrolysis.</title>
        <authorList>
            <consortium name="DOE Joint Genome Institute"/>
            <person name="Haitjema C.H."/>
            <person name="Gilmore S.P."/>
            <person name="Henske J.K."/>
            <person name="Solomon K.V."/>
            <person name="De Groot R."/>
            <person name="Kuo A."/>
            <person name="Mondo S.J."/>
            <person name="Salamov A.A."/>
            <person name="Labutti K."/>
            <person name="Zhao Z."/>
            <person name="Chiniquy J."/>
            <person name="Barry K."/>
            <person name="Brewer H.M."/>
            <person name="Purvine S.O."/>
            <person name="Wright A.T."/>
            <person name="Boxma B."/>
            <person name="Van Alen T."/>
            <person name="Hackstein J.H."/>
            <person name="Baker S.E."/>
            <person name="Grigoriev I.V."/>
            <person name="O'Malley M.A."/>
        </authorList>
    </citation>
    <scope>NUCLEOTIDE SEQUENCE [LARGE SCALE GENOMIC DNA]</scope>
    <source>
        <strain evidence="3">finn</strain>
    </source>
</reference>
<gene>
    <name evidence="2" type="ORF">BCR36DRAFT_411108</name>
</gene>
<dbReference type="InterPro" id="IPR023393">
    <property type="entry name" value="START-like_dom_sf"/>
</dbReference>
<dbReference type="PANTHER" id="PTHR19308:SF39">
    <property type="entry name" value="PHOSPHATIDYLCHOLINE TRANSFER PROTEIN"/>
    <property type="match status" value="1"/>
</dbReference>
<evidence type="ECO:0000313" key="3">
    <source>
        <dbReference type="Proteomes" id="UP000193719"/>
    </source>
</evidence>
<protein>
    <submittedName>
        <fullName evidence="2">Bet v1-like protein</fullName>
    </submittedName>
</protein>
<dbReference type="SUPFAM" id="SSF55961">
    <property type="entry name" value="Bet v1-like"/>
    <property type="match status" value="1"/>
</dbReference>
<dbReference type="EMBL" id="MCFH01000013">
    <property type="protein sequence ID" value="ORX53331.1"/>
    <property type="molecule type" value="Genomic_DNA"/>
</dbReference>
<dbReference type="AlphaFoldDB" id="A0A1Y1VDD1"/>
<dbReference type="InterPro" id="IPR002913">
    <property type="entry name" value="START_lipid-bd_dom"/>
</dbReference>
<dbReference type="GO" id="GO:0008289">
    <property type="term" value="F:lipid binding"/>
    <property type="evidence" value="ECO:0007669"/>
    <property type="project" value="InterPro"/>
</dbReference>
<dbReference type="PROSITE" id="PS50848">
    <property type="entry name" value="START"/>
    <property type="match status" value="1"/>
</dbReference>
<dbReference type="OrthoDB" id="1295045at2759"/>
<evidence type="ECO:0000259" key="1">
    <source>
        <dbReference type="PROSITE" id="PS50848"/>
    </source>
</evidence>
<feature type="domain" description="START" evidence="1">
    <location>
        <begin position="240"/>
        <end position="577"/>
    </location>
</feature>
<accession>A0A1Y1VDD1</accession>
<organism evidence="2 3">
    <name type="scientific">Piromyces finnis</name>
    <dbReference type="NCBI Taxonomy" id="1754191"/>
    <lineage>
        <taxon>Eukaryota</taxon>
        <taxon>Fungi</taxon>
        <taxon>Fungi incertae sedis</taxon>
        <taxon>Chytridiomycota</taxon>
        <taxon>Chytridiomycota incertae sedis</taxon>
        <taxon>Neocallimastigomycetes</taxon>
        <taxon>Neocallimastigales</taxon>
        <taxon>Neocallimastigaceae</taxon>
        <taxon>Piromyces</taxon>
    </lineage>
</organism>